<dbReference type="Proteomes" id="UP000774804">
    <property type="component" value="Unassembled WGS sequence"/>
</dbReference>
<evidence type="ECO:0000313" key="9">
    <source>
        <dbReference type="EMBL" id="KAG6949721.1"/>
    </source>
</evidence>
<reference evidence="10 11" key="1">
    <citation type="submission" date="2018-01" db="EMBL/GenBank/DDBJ databases">
        <title>Draft genome of the strawberry crown rot pathogen Phytophthora cactorum.</title>
        <authorList>
            <person name="Armitage A.D."/>
            <person name="Lysoe E."/>
            <person name="Nellist C.F."/>
            <person name="Harrison R.J."/>
            <person name="Brurberg M.B."/>
        </authorList>
    </citation>
    <scope>NUCLEOTIDE SEQUENCE [LARGE SCALE GENOMIC DNA]</scope>
    <source>
        <strain evidence="10 11">10300</strain>
    </source>
</reference>
<dbReference type="STRING" id="29920.A0A329SP62"/>
<dbReference type="FunFam" id="3.40.50.300:FF:003783">
    <property type="entry name" value="Transitional endoplasmic reticulum ATPase TER94-like Protein"/>
    <property type="match status" value="1"/>
</dbReference>
<dbReference type="Pfam" id="PF17862">
    <property type="entry name" value="AAA_lid_3"/>
    <property type="match status" value="2"/>
</dbReference>
<evidence type="ECO:0000313" key="6">
    <source>
        <dbReference type="EMBL" id="KAG2950869.1"/>
    </source>
</evidence>
<dbReference type="EMBL" id="RCMI01000024">
    <property type="protein sequence ID" value="KAG2941713.1"/>
    <property type="molecule type" value="Genomic_DNA"/>
</dbReference>
<dbReference type="Gene3D" id="3.40.50.300">
    <property type="entry name" value="P-loop containing nucleotide triphosphate hydrolases"/>
    <property type="match status" value="2"/>
</dbReference>
<dbReference type="EMBL" id="RCML01000021">
    <property type="protein sequence ID" value="KAG2997924.1"/>
    <property type="molecule type" value="Genomic_DNA"/>
</dbReference>
<dbReference type="EMBL" id="JAENGZ010001215">
    <property type="protein sequence ID" value="KAG6949721.1"/>
    <property type="molecule type" value="Genomic_DNA"/>
</dbReference>
<dbReference type="SUPFAM" id="SSF52540">
    <property type="entry name" value="P-loop containing nucleoside triphosphate hydrolases"/>
    <property type="match status" value="2"/>
</dbReference>
<keyword evidence="2" id="KW-0067">ATP-binding</keyword>
<dbReference type="PANTHER" id="PTHR23077">
    <property type="entry name" value="AAA-FAMILY ATPASE"/>
    <property type="match status" value="1"/>
</dbReference>
<dbReference type="InterPro" id="IPR027417">
    <property type="entry name" value="P-loop_NTPase"/>
</dbReference>
<dbReference type="Pfam" id="PF00004">
    <property type="entry name" value="AAA"/>
    <property type="match status" value="2"/>
</dbReference>
<dbReference type="EMBL" id="RCMV01000202">
    <property type="protein sequence ID" value="KAG3221878.1"/>
    <property type="molecule type" value="Genomic_DNA"/>
</dbReference>
<dbReference type="Proteomes" id="UP000688947">
    <property type="component" value="Unassembled WGS sequence"/>
</dbReference>
<dbReference type="InterPro" id="IPR003960">
    <property type="entry name" value="ATPase_AAA_CS"/>
</dbReference>
<organism evidence="10 11">
    <name type="scientific">Phytophthora cactorum</name>
    <dbReference type="NCBI Taxonomy" id="29920"/>
    <lineage>
        <taxon>Eukaryota</taxon>
        <taxon>Sar</taxon>
        <taxon>Stramenopiles</taxon>
        <taxon>Oomycota</taxon>
        <taxon>Peronosporomycetes</taxon>
        <taxon>Peronosporales</taxon>
        <taxon>Peronosporaceae</taxon>
        <taxon>Phytophthora</taxon>
    </lineage>
</organism>
<keyword evidence="11" id="KW-1185">Reference proteome</keyword>
<feature type="domain" description="AAA+ ATPase" evidence="3">
    <location>
        <begin position="269"/>
        <end position="428"/>
    </location>
</feature>
<dbReference type="EMBL" id="RCMK01000062">
    <property type="protein sequence ID" value="KAG2950869.1"/>
    <property type="molecule type" value="Genomic_DNA"/>
</dbReference>
<evidence type="ECO:0000259" key="3">
    <source>
        <dbReference type="SMART" id="SM00382"/>
    </source>
</evidence>
<sequence>MTIDGHCEDAAIGVHFTCRCRISPAVLRFRPRGSGQYALCNIGDARFAVCRVALSSGDGSNTSQHPQVDASVTLRRDSRAFSELQASLLAHKNDTNISDIVQGRELLWISRPAVRTAAAVTLELLSSSKSQLLRDADTRSLLQQTLQRNFVVRAGARVELPTLAGLVAESRGVGDAKLKQAMTFRVVSTYPTAPLVRVTSGTRVTLTEPGKAGEEDGNEIEDSVATGPTAQQDKGVKVGGMEDERAALRELILLPVAHPRLRLELGVEFPKGVLLCGPPGVGKTLLVRSVVHECRQVKDTSGATLDLNLQVINGSEIMTSGRGDAEQALRDTFDAAVAHVRSARHAASVIFIDELDALCPKREAAGGGASSSHSRIVAQLLTLLDGVEGGLSRENVVVAAATNLPNSIDPALRRPGRFDREIFVAPPNTALRKKIFEVHLNRTPYALSNGSIEEAEQQRDTFLDTLAAKAVGYVGADIAALCREAAMVASTQQLVALSRDRDLEQWWADWKHRVEPLSTAQNASSALGVVVAGRAWRANPAAIIPLWFLAKQNNQQDSGTSGDSEHLRQSDLEYFSFLLGGDGKRSFTSVSRGDKDEKVQAFEVTMADFDQAMQTIVPSALRGASGFTKDFERQGWDSIGGQAETKLALQQALEWPIKYPQTFARLGVKPPRGVLLYGPPGCSKSSIVRAAAHSSGATFLSLSAAQVFSPFFGDAEAAVRQVFRDARAALPAIIFFDEIDVMVAKREFDGSGGGEGGTSTAMRVLSTMLNEMDGVESAEGLLVIGATNRPACIDAALMRPGRFDRILFVDLPAEPDRVDILRIHSRPMQLNDDVDLAALARRSPYFSGAELENLCREAALLALRESLDAEEVCMRHLDEALTGITPVSSRESMQDYIEFAEAMGHLS</sequence>
<dbReference type="OrthoDB" id="5421at2759"/>
<name>A0A329SP62_9STRA</name>
<dbReference type="EMBL" id="MJFZ01000092">
    <property type="protein sequence ID" value="RAW38301.1"/>
    <property type="molecule type" value="Genomic_DNA"/>
</dbReference>
<dbReference type="InterPro" id="IPR003593">
    <property type="entry name" value="AAA+_ATPase"/>
</dbReference>
<protein>
    <submittedName>
        <fullName evidence="10">Calmodulin-interacting protein</fullName>
    </submittedName>
</protein>
<keyword evidence="1" id="KW-0547">Nucleotide-binding</keyword>
<dbReference type="PROSITE" id="PS00674">
    <property type="entry name" value="AAA"/>
    <property type="match status" value="1"/>
</dbReference>
<dbReference type="FunFam" id="3.40.50.300:FF:001440">
    <property type="entry name" value="ATPase, AAA family protein"/>
    <property type="match status" value="1"/>
</dbReference>
<dbReference type="EMBL" id="RCMG01000064">
    <property type="protein sequence ID" value="KAG2865169.1"/>
    <property type="molecule type" value="Genomic_DNA"/>
</dbReference>
<accession>A0A329SP62</accession>
<dbReference type="InterPro" id="IPR041569">
    <property type="entry name" value="AAA_lid_3"/>
</dbReference>
<dbReference type="Proteomes" id="UP000697107">
    <property type="component" value="Unassembled WGS sequence"/>
</dbReference>
<reference evidence="4" key="2">
    <citation type="submission" date="2018-10" db="EMBL/GenBank/DDBJ databases">
        <title>Effector identification in a new, highly contiguous assembly of the strawberry crown rot pathogen Phytophthora cactorum.</title>
        <authorList>
            <person name="Armitage A.D."/>
            <person name="Nellist C.F."/>
            <person name="Bates H."/>
            <person name="Vickerstaff R.J."/>
            <person name="Harrison R.J."/>
        </authorList>
    </citation>
    <scope>NUCLEOTIDE SEQUENCE</scope>
    <source>
        <strain evidence="4">15-7</strain>
        <strain evidence="5">4032</strain>
        <strain evidence="6">4040</strain>
        <strain evidence="7">P415</strain>
        <strain evidence="8">P421</strain>
    </source>
</reference>
<dbReference type="InterPro" id="IPR050168">
    <property type="entry name" value="AAA_ATPase_domain"/>
</dbReference>
<proteinExistence type="predicted"/>
<dbReference type="Proteomes" id="UP000736787">
    <property type="component" value="Unassembled WGS sequence"/>
</dbReference>
<dbReference type="InterPro" id="IPR003959">
    <property type="entry name" value="ATPase_AAA_core"/>
</dbReference>
<dbReference type="Gene3D" id="1.10.8.60">
    <property type="match status" value="2"/>
</dbReference>
<gene>
    <name evidence="9" type="ORF">JG687_00014681</name>
    <name evidence="10" type="ORF">PC110_g5493</name>
    <name evidence="4" type="ORF">PC113_g3969</name>
    <name evidence="5" type="ORF">PC115_g1813</name>
    <name evidence="6" type="ORF">PC117_g4102</name>
    <name evidence="7" type="ORF">PC118_g1608</name>
    <name evidence="8" type="ORF">PC129_g7382</name>
</gene>
<evidence type="ECO:0000313" key="8">
    <source>
        <dbReference type="EMBL" id="KAG3221878.1"/>
    </source>
</evidence>
<dbReference type="AlphaFoldDB" id="A0A329SP62"/>
<dbReference type="VEuPathDB" id="FungiDB:PC110_g5493"/>
<evidence type="ECO:0000313" key="5">
    <source>
        <dbReference type="EMBL" id="KAG2941713.1"/>
    </source>
</evidence>
<dbReference type="PANTHER" id="PTHR23077:SF117">
    <property type="entry name" value="AAA+ ATPASE DOMAIN-CONTAINING PROTEIN"/>
    <property type="match status" value="1"/>
</dbReference>
<evidence type="ECO:0000313" key="10">
    <source>
        <dbReference type="EMBL" id="RAW38301.1"/>
    </source>
</evidence>
<dbReference type="GO" id="GO:0016887">
    <property type="term" value="F:ATP hydrolysis activity"/>
    <property type="evidence" value="ECO:0007669"/>
    <property type="project" value="InterPro"/>
</dbReference>
<evidence type="ECO:0000313" key="4">
    <source>
        <dbReference type="EMBL" id="KAG2865169.1"/>
    </source>
</evidence>
<dbReference type="GO" id="GO:0005524">
    <property type="term" value="F:ATP binding"/>
    <property type="evidence" value="ECO:0007669"/>
    <property type="project" value="UniProtKB-KW"/>
</dbReference>
<reference evidence="9" key="3">
    <citation type="submission" date="2021-01" db="EMBL/GenBank/DDBJ databases">
        <title>Phytophthora aleatoria, a newly-described species from Pinus radiata is distinct from Phytophthora cactorum isolates based on comparative genomics.</title>
        <authorList>
            <person name="Mcdougal R."/>
            <person name="Panda P."/>
            <person name="Williams N."/>
            <person name="Studholme D.J."/>
        </authorList>
    </citation>
    <scope>NUCLEOTIDE SEQUENCE</scope>
    <source>
        <strain evidence="9">NZFS 3830</strain>
    </source>
</reference>
<dbReference type="Proteomes" id="UP000251314">
    <property type="component" value="Unassembled WGS sequence"/>
</dbReference>
<evidence type="ECO:0000313" key="11">
    <source>
        <dbReference type="Proteomes" id="UP000251314"/>
    </source>
</evidence>
<evidence type="ECO:0000256" key="1">
    <source>
        <dbReference type="ARBA" id="ARBA00022741"/>
    </source>
</evidence>
<evidence type="ECO:0000256" key="2">
    <source>
        <dbReference type="ARBA" id="ARBA00022840"/>
    </source>
</evidence>
<dbReference type="SMART" id="SM00382">
    <property type="entry name" value="AAA"/>
    <property type="match status" value="2"/>
</dbReference>
<dbReference type="Proteomes" id="UP000760860">
    <property type="component" value="Unassembled WGS sequence"/>
</dbReference>
<feature type="domain" description="AAA+ ATPase" evidence="3">
    <location>
        <begin position="670"/>
        <end position="813"/>
    </location>
</feature>
<dbReference type="Proteomes" id="UP000735874">
    <property type="component" value="Unassembled WGS sequence"/>
</dbReference>
<evidence type="ECO:0000313" key="7">
    <source>
        <dbReference type="EMBL" id="KAG2997924.1"/>
    </source>
</evidence>
<dbReference type="FunFam" id="1.10.8.60:FF:000038">
    <property type="entry name" value="spermatogenesis-associated protein 5-like protein 1"/>
    <property type="match status" value="1"/>
</dbReference>
<comment type="caution">
    <text evidence="10">The sequence shown here is derived from an EMBL/GenBank/DDBJ whole genome shotgun (WGS) entry which is preliminary data.</text>
</comment>